<dbReference type="GO" id="GO:0007165">
    <property type="term" value="P:signal transduction"/>
    <property type="evidence" value="ECO:0007669"/>
    <property type="project" value="UniProtKB-KW"/>
</dbReference>
<keyword evidence="11" id="KW-1185">Reference proteome</keyword>
<evidence type="ECO:0000313" key="10">
    <source>
        <dbReference type="EMBL" id="KAK0164896.1"/>
    </source>
</evidence>
<gene>
    <name evidence="10" type="ORF">PV328_003463</name>
</gene>
<evidence type="ECO:0000256" key="7">
    <source>
        <dbReference type="ARBA" id="ARBA00023170"/>
    </source>
</evidence>
<organism evidence="10 11">
    <name type="scientific">Microctonus aethiopoides</name>
    <dbReference type="NCBI Taxonomy" id="144406"/>
    <lineage>
        <taxon>Eukaryota</taxon>
        <taxon>Metazoa</taxon>
        <taxon>Ecdysozoa</taxon>
        <taxon>Arthropoda</taxon>
        <taxon>Hexapoda</taxon>
        <taxon>Insecta</taxon>
        <taxon>Pterygota</taxon>
        <taxon>Neoptera</taxon>
        <taxon>Endopterygota</taxon>
        <taxon>Hymenoptera</taxon>
        <taxon>Apocrita</taxon>
        <taxon>Ichneumonoidea</taxon>
        <taxon>Braconidae</taxon>
        <taxon>Euphorinae</taxon>
        <taxon>Microctonus</taxon>
    </lineage>
</organism>
<feature type="transmembrane region" description="Helical" evidence="9">
    <location>
        <begin position="136"/>
        <end position="160"/>
    </location>
</feature>
<keyword evidence="8 9" id="KW-0807">Transducer</keyword>
<evidence type="ECO:0000256" key="6">
    <source>
        <dbReference type="ARBA" id="ARBA00023136"/>
    </source>
</evidence>
<feature type="transmembrane region" description="Helical" evidence="9">
    <location>
        <begin position="47"/>
        <end position="65"/>
    </location>
</feature>
<comment type="similarity">
    <text evidence="9">Belongs to the insect chemoreceptor superfamily. Heteromeric odorant receptor channel (TC 1.A.69) family.</text>
</comment>
<reference evidence="10" key="2">
    <citation type="submission" date="2023-03" db="EMBL/GenBank/DDBJ databases">
        <authorList>
            <person name="Inwood S.N."/>
            <person name="Skelly J.G."/>
            <person name="Guhlin J."/>
            <person name="Harrop T.W.R."/>
            <person name="Goldson S.G."/>
            <person name="Dearden P.K."/>
        </authorList>
    </citation>
    <scope>NUCLEOTIDE SEQUENCE</scope>
    <source>
        <strain evidence="10">Irish</strain>
        <tissue evidence="10">Whole body</tissue>
    </source>
</reference>
<feature type="transmembrane region" description="Helical" evidence="9">
    <location>
        <begin position="77"/>
        <end position="99"/>
    </location>
</feature>
<feature type="transmembrane region" description="Helical" evidence="9">
    <location>
        <begin position="190"/>
        <end position="211"/>
    </location>
</feature>
<comment type="caution">
    <text evidence="10">The sequence shown here is derived from an EMBL/GenBank/DDBJ whole genome shotgun (WGS) entry which is preliminary data.</text>
</comment>
<evidence type="ECO:0000313" key="11">
    <source>
        <dbReference type="Proteomes" id="UP001168990"/>
    </source>
</evidence>
<evidence type="ECO:0000256" key="1">
    <source>
        <dbReference type="ARBA" id="ARBA00004141"/>
    </source>
</evidence>
<keyword evidence="7 9" id="KW-0675">Receptor</keyword>
<evidence type="ECO:0000256" key="2">
    <source>
        <dbReference type="ARBA" id="ARBA00022606"/>
    </source>
</evidence>
<keyword evidence="5 9" id="KW-1133">Transmembrane helix</keyword>
<reference evidence="10" key="1">
    <citation type="journal article" date="2023" name="bioRxiv">
        <title>Scaffold-level genome assemblies of two parasitoid biocontrol wasps reveal the parthenogenesis mechanism and an associated novel virus.</title>
        <authorList>
            <person name="Inwood S."/>
            <person name="Skelly J."/>
            <person name="Guhlin J."/>
            <person name="Harrop T."/>
            <person name="Goldson S."/>
            <person name="Dearden P."/>
        </authorList>
    </citation>
    <scope>NUCLEOTIDE SEQUENCE</scope>
    <source>
        <strain evidence="10">Irish</strain>
        <tissue evidence="10">Whole body</tissue>
    </source>
</reference>
<dbReference type="PANTHER" id="PTHR21137:SF26">
    <property type="entry name" value="ODORANT RECEPTOR 10A-RELATED"/>
    <property type="match status" value="1"/>
</dbReference>
<evidence type="ECO:0000256" key="4">
    <source>
        <dbReference type="ARBA" id="ARBA00022725"/>
    </source>
</evidence>
<sequence length="374" mass="43014">MKSKISVSNNAWNSDVTFALGFYRIIARIMGIWPLDNKDIYSKIRIVFIIIVQVGECIDLIRRFLNNGNCANILDTITVLIWFGCAMMTAVKVIFLTVYQYKMYPIINSAVDDWSTTFDEKSRSIMLKYALISRRVFIIQMTGSYFALFINLFIKLPFIISFWNDRFNPNVTVEGVPPWPSCWAPADLTFHYYIFLFLVQSGVLLVIGTVYNGCDNFFFGIAMHLSGQFVVLQKSLEHLNEINKAVQCTDRLKYFVKRHAHLLRLANNFEDTYNLVILIHVGTSAVLICSSVQKSHLTIISNEVANLQVAVYNIPWYNMPPANRRDVIFTIMRCNHPFNLTAGKLCNMNFLSFTGIVKSITSYFSILRLMLLEQ</sequence>
<dbReference type="InterPro" id="IPR004117">
    <property type="entry name" value="7tm6_olfct_rcpt"/>
</dbReference>
<evidence type="ECO:0000256" key="3">
    <source>
        <dbReference type="ARBA" id="ARBA00022692"/>
    </source>
</evidence>
<dbReference type="PANTHER" id="PTHR21137">
    <property type="entry name" value="ODORANT RECEPTOR"/>
    <property type="match status" value="1"/>
</dbReference>
<accession>A0AA39F8Q0</accession>
<proteinExistence type="inferred from homology"/>
<protein>
    <recommendedName>
        <fullName evidence="9">Odorant receptor</fullName>
    </recommendedName>
</protein>
<comment type="subcellular location">
    <subcellularLocation>
        <location evidence="9">Cell membrane</location>
        <topology evidence="9">Multi-pass membrane protein</topology>
    </subcellularLocation>
    <subcellularLocation>
        <location evidence="1">Membrane</location>
        <topology evidence="1">Multi-pass membrane protein</topology>
    </subcellularLocation>
</comment>
<evidence type="ECO:0000256" key="9">
    <source>
        <dbReference type="RuleBase" id="RU351113"/>
    </source>
</evidence>
<comment type="caution">
    <text evidence="9">Lacks conserved residue(s) required for the propagation of feature annotation.</text>
</comment>
<dbReference type="GO" id="GO:0004984">
    <property type="term" value="F:olfactory receptor activity"/>
    <property type="evidence" value="ECO:0007669"/>
    <property type="project" value="InterPro"/>
</dbReference>
<keyword evidence="4 9" id="KW-0552">Olfaction</keyword>
<keyword evidence="3 9" id="KW-0812">Transmembrane</keyword>
<dbReference type="EMBL" id="JAQQBS010001422">
    <property type="protein sequence ID" value="KAK0164896.1"/>
    <property type="molecule type" value="Genomic_DNA"/>
</dbReference>
<dbReference type="GO" id="GO:0005886">
    <property type="term" value="C:plasma membrane"/>
    <property type="evidence" value="ECO:0007669"/>
    <property type="project" value="UniProtKB-SubCell"/>
</dbReference>
<evidence type="ECO:0000256" key="8">
    <source>
        <dbReference type="ARBA" id="ARBA00023224"/>
    </source>
</evidence>
<dbReference type="Proteomes" id="UP001168990">
    <property type="component" value="Unassembled WGS sequence"/>
</dbReference>
<dbReference type="AlphaFoldDB" id="A0AA39F8Q0"/>
<name>A0AA39F8Q0_9HYME</name>
<dbReference type="Pfam" id="PF02949">
    <property type="entry name" value="7tm_6"/>
    <property type="match status" value="2"/>
</dbReference>
<keyword evidence="6 9" id="KW-0472">Membrane</keyword>
<keyword evidence="2 9" id="KW-0716">Sensory transduction</keyword>
<dbReference type="GO" id="GO:0005549">
    <property type="term" value="F:odorant binding"/>
    <property type="evidence" value="ECO:0007669"/>
    <property type="project" value="InterPro"/>
</dbReference>
<evidence type="ECO:0000256" key="5">
    <source>
        <dbReference type="ARBA" id="ARBA00022989"/>
    </source>
</evidence>